<feature type="transmembrane region" description="Helical" evidence="1">
    <location>
        <begin position="66"/>
        <end position="83"/>
    </location>
</feature>
<comment type="caution">
    <text evidence="2">The sequence shown here is derived from an EMBL/GenBank/DDBJ whole genome shotgun (WGS) entry which is preliminary data.</text>
</comment>
<keyword evidence="1" id="KW-1133">Transmembrane helix</keyword>
<reference evidence="2" key="2">
    <citation type="submission" date="2023-02" db="EMBL/GenBank/DDBJ databases">
        <title>'Rhodoalgimonas zhirmunskyi' gen. nov., isolated from a red alga.</title>
        <authorList>
            <person name="Nedashkovskaya O.I."/>
            <person name="Otstavnykh N.Y."/>
            <person name="Bystritskaya E.P."/>
            <person name="Balabanova L.A."/>
            <person name="Isaeva M.P."/>
        </authorList>
    </citation>
    <scope>NUCLEOTIDE SEQUENCE</scope>
    <source>
        <strain evidence="2">KCTC 52189</strain>
    </source>
</reference>
<evidence type="ECO:0008006" key="4">
    <source>
        <dbReference type="Google" id="ProtNLM"/>
    </source>
</evidence>
<organism evidence="2 3">
    <name type="scientific">Marimonas arenosa</name>
    <dbReference type="NCBI Taxonomy" id="1795305"/>
    <lineage>
        <taxon>Bacteria</taxon>
        <taxon>Pseudomonadati</taxon>
        <taxon>Pseudomonadota</taxon>
        <taxon>Alphaproteobacteria</taxon>
        <taxon>Rhodobacterales</taxon>
        <taxon>Paracoccaceae</taxon>
        <taxon>Marimonas</taxon>
    </lineage>
</organism>
<feature type="transmembrane region" description="Helical" evidence="1">
    <location>
        <begin position="181"/>
        <end position="199"/>
    </location>
</feature>
<feature type="transmembrane region" description="Helical" evidence="1">
    <location>
        <begin position="211"/>
        <end position="231"/>
    </location>
</feature>
<protein>
    <recommendedName>
        <fullName evidence="4">DUF998 domain-containing protein</fullName>
    </recommendedName>
</protein>
<keyword evidence="3" id="KW-1185">Reference proteome</keyword>
<dbReference type="AlphaFoldDB" id="A0AAE3WDF8"/>
<keyword evidence="1" id="KW-0472">Membrane</keyword>
<feature type="transmembrane region" description="Helical" evidence="1">
    <location>
        <begin position="95"/>
        <end position="119"/>
    </location>
</feature>
<accession>A0AAE3WDF8</accession>
<sequence>MKPQEMSRRQLERTASHHEEAMNRLRRSIGLIGVGLPILLLAGVALFGVAMQDSISEFFFTPMREVFVLTLTGIGVFLINYYGHDPERGDLLTDWRVSTTAGVTALGVALIPTFCGPEACYRPLSLLDGLISSDMLQSALHFGSAGLFLTALAVMCLKLFTKTDRASPGRHKLRRNRLYRACGWTIVAMVAGLFVFKLLLRDIGRSWDAAWHFTFWAESVAVWAFGIAWLVKGEAMARTLTFLHGRD</sequence>
<feature type="transmembrane region" description="Helical" evidence="1">
    <location>
        <begin position="139"/>
        <end position="160"/>
    </location>
</feature>
<feature type="transmembrane region" description="Helical" evidence="1">
    <location>
        <begin position="29"/>
        <end position="51"/>
    </location>
</feature>
<gene>
    <name evidence="2" type="ORF">NO357_12250</name>
</gene>
<dbReference type="EMBL" id="JANHAX010000003">
    <property type="protein sequence ID" value="MDQ2090672.1"/>
    <property type="molecule type" value="Genomic_DNA"/>
</dbReference>
<reference evidence="2" key="1">
    <citation type="submission" date="2022-07" db="EMBL/GenBank/DDBJ databases">
        <authorList>
            <person name="Otstavnykh N."/>
            <person name="Isaeva M."/>
            <person name="Bystritskaya E."/>
        </authorList>
    </citation>
    <scope>NUCLEOTIDE SEQUENCE</scope>
    <source>
        <strain evidence="2">KCTC 52189</strain>
    </source>
</reference>
<keyword evidence="1" id="KW-0812">Transmembrane</keyword>
<dbReference type="RefSeq" id="WP_306735942.1">
    <property type="nucleotide sequence ID" value="NZ_JANHAX010000003.1"/>
</dbReference>
<evidence type="ECO:0000313" key="2">
    <source>
        <dbReference type="EMBL" id="MDQ2090672.1"/>
    </source>
</evidence>
<evidence type="ECO:0000313" key="3">
    <source>
        <dbReference type="Proteomes" id="UP001226762"/>
    </source>
</evidence>
<evidence type="ECO:0000256" key="1">
    <source>
        <dbReference type="SAM" id="Phobius"/>
    </source>
</evidence>
<proteinExistence type="predicted"/>
<dbReference type="Proteomes" id="UP001226762">
    <property type="component" value="Unassembled WGS sequence"/>
</dbReference>
<name>A0AAE3WDF8_9RHOB</name>